<feature type="transmembrane region" description="Helical" evidence="1">
    <location>
        <begin position="17"/>
        <end position="40"/>
    </location>
</feature>
<comment type="caution">
    <text evidence="2">The sequence shown here is derived from an EMBL/GenBank/DDBJ whole genome shotgun (WGS) entry which is preliminary data.</text>
</comment>
<reference evidence="2 3" key="1">
    <citation type="submission" date="2015-09" db="EMBL/GenBank/DDBJ databases">
        <title>A metagenomics-based metabolic model of nitrate-dependent anaerobic oxidation of methane by Methanoperedens-like archaea.</title>
        <authorList>
            <person name="Arshad A."/>
            <person name="Speth D.R."/>
            <person name="De Graaf R.M."/>
            <person name="Op Den Camp H.J."/>
            <person name="Jetten M.S."/>
            <person name="Welte C.U."/>
        </authorList>
    </citation>
    <scope>NUCLEOTIDE SEQUENCE [LARGE SCALE GENOMIC DNA]</scope>
</reference>
<dbReference type="AlphaFoldDB" id="A0A0P7ZDI5"/>
<evidence type="ECO:0000313" key="3">
    <source>
        <dbReference type="Proteomes" id="UP000050360"/>
    </source>
</evidence>
<evidence type="ECO:0000256" key="1">
    <source>
        <dbReference type="SAM" id="Phobius"/>
    </source>
</evidence>
<dbReference type="Proteomes" id="UP000050360">
    <property type="component" value="Unassembled WGS sequence"/>
</dbReference>
<dbReference type="EMBL" id="LKCM01000206">
    <property type="protein sequence ID" value="KPQ42745.1"/>
    <property type="molecule type" value="Genomic_DNA"/>
</dbReference>
<gene>
    <name evidence="2" type="ORF">MPEBLZ_02692</name>
</gene>
<name>A0A0P7ZDI5_9EURY</name>
<keyword evidence="1" id="KW-1133">Transmembrane helix</keyword>
<proteinExistence type="predicted"/>
<evidence type="ECO:0000313" key="2">
    <source>
        <dbReference type="EMBL" id="KPQ42745.1"/>
    </source>
</evidence>
<protein>
    <submittedName>
        <fullName evidence="2">Uncharacterized protein</fullName>
    </submittedName>
</protein>
<sequence>METGQNLKDIGLTIGSILGYIAILAGIIMTILLLETVFLAK</sequence>
<keyword evidence="1" id="KW-0812">Transmembrane</keyword>
<accession>A0A0P7ZDI5</accession>
<keyword evidence="1" id="KW-0472">Membrane</keyword>
<organism evidence="2 3">
    <name type="scientific">Candidatus Methanoperedens nitratireducens</name>
    <dbReference type="NCBI Taxonomy" id="1392998"/>
    <lineage>
        <taxon>Archaea</taxon>
        <taxon>Methanobacteriati</taxon>
        <taxon>Methanobacteriota</taxon>
        <taxon>Stenosarchaea group</taxon>
        <taxon>Methanomicrobia</taxon>
        <taxon>Methanosarcinales</taxon>
        <taxon>ANME-2 cluster</taxon>
        <taxon>Candidatus Methanoperedentaceae</taxon>
        <taxon>Candidatus Methanoperedens</taxon>
    </lineage>
</organism>